<name>A0ABU9CR89_9NOCA</name>
<keyword evidence="1" id="KW-0812">Transmembrane</keyword>
<sequence>MWAGRREALRRRYLSLGLGELAAAVVFLTVALTMAMPRLDDQQDRLALWSALVPLLIVLVQAGIYWLLARSWVEHHPMPVFLRGVYRVCRIADVALLAAGLVGIIVWFPAGIAAALAVVAVWLFGVVEFVNYFVVRLSYPVRSWFSNVSQLRTPRLAHDMITVA</sequence>
<gene>
    <name evidence="2" type="ORF">AABD04_00310</name>
</gene>
<reference evidence="2 3" key="1">
    <citation type="submission" date="2024-03" db="EMBL/GenBank/DDBJ databases">
        <title>Rhodococcus navarretei sp. nov. and Pseudarthrobacter quantumdoti sp. nov., two new species with the ability to biosynthesize Quantum Dots isolated from soil samples at Union Glacier, Antarctica.</title>
        <authorList>
            <person name="Vargas M."/>
        </authorList>
    </citation>
    <scope>NUCLEOTIDE SEQUENCE [LARGE SCALE GENOMIC DNA]</scope>
    <source>
        <strain evidence="2 3">EXRC-4A-4</strain>
    </source>
</reference>
<dbReference type="EMBL" id="JBBPCN010000001">
    <property type="protein sequence ID" value="MEK8069286.1"/>
    <property type="molecule type" value="Genomic_DNA"/>
</dbReference>
<proteinExistence type="predicted"/>
<feature type="transmembrane region" description="Helical" evidence="1">
    <location>
        <begin position="12"/>
        <end position="34"/>
    </location>
</feature>
<evidence type="ECO:0000313" key="2">
    <source>
        <dbReference type="EMBL" id="MEK8069286.1"/>
    </source>
</evidence>
<keyword evidence="1" id="KW-1133">Transmembrane helix</keyword>
<evidence type="ECO:0000313" key="3">
    <source>
        <dbReference type="Proteomes" id="UP001456513"/>
    </source>
</evidence>
<feature type="transmembrane region" description="Helical" evidence="1">
    <location>
        <begin position="88"/>
        <end position="108"/>
    </location>
</feature>
<dbReference type="Proteomes" id="UP001456513">
    <property type="component" value="Unassembled WGS sequence"/>
</dbReference>
<organism evidence="2 3">
    <name type="scientific">Rhodococcus navarretei</name>
    <dbReference type="NCBI Taxonomy" id="3128981"/>
    <lineage>
        <taxon>Bacteria</taxon>
        <taxon>Bacillati</taxon>
        <taxon>Actinomycetota</taxon>
        <taxon>Actinomycetes</taxon>
        <taxon>Mycobacteriales</taxon>
        <taxon>Nocardiaceae</taxon>
        <taxon>Rhodococcus</taxon>
    </lineage>
</organism>
<protein>
    <submittedName>
        <fullName evidence="2">Uncharacterized protein</fullName>
    </submittedName>
</protein>
<dbReference type="RefSeq" id="WP_341439797.1">
    <property type="nucleotide sequence ID" value="NZ_JBBPCN010000001.1"/>
</dbReference>
<feature type="transmembrane region" description="Helical" evidence="1">
    <location>
        <begin position="114"/>
        <end position="135"/>
    </location>
</feature>
<keyword evidence="3" id="KW-1185">Reference proteome</keyword>
<keyword evidence="1" id="KW-0472">Membrane</keyword>
<feature type="transmembrane region" description="Helical" evidence="1">
    <location>
        <begin position="46"/>
        <end position="68"/>
    </location>
</feature>
<comment type="caution">
    <text evidence="2">The sequence shown here is derived from an EMBL/GenBank/DDBJ whole genome shotgun (WGS) entry which is preliminary data.</text>
</comment>
<evidence type="ECO:0000256" key="1">
    <source>
        <dbReference type="SAM" id="Phobius"/>
    </source>
</evidence>
<accession>A0ABU9CR89</accession>